<dbReference type="EMBL" id="BMIO01000007">
    <property type="protein sequence ID" value="GGD49882.1"/>
    <property type="molecule type" value="Genomic_DNA"/>
</dbReference>
<feature type="transmembrane region" description="Helical" evidence="1">
    <location>
        <begin position="143"/>
        <end position="160"/>
    </location>
</feature>
<feature type="transmembrane region" description="Helical" evidence="1">
    <location>
        <begin position="75"/>
        <end position="96"/>
    </location>
</feature>
<feature type="transmembrane region" description="Helical" evidence="1">
    <location>
        <begin position="35"/>
        <end position="54"/>
    </location>
</feature>
<gene>
    <name evidence="3" type="ORF">GCM10010989_25220</name>
</gene>
<feature type="transmembrane region" description="Helical" evidence="1">
    <location>
        <begin position="172"/>
        <end position="197"/>
    </location>
</feature>
<evidence type="ECO:0000259" key="2">
    <source>
        <dbReference type="Pfam" id="PF14378"/>
    </source>
</evidence>
<keyword evidence="1" id="KW-0812">Transmembrane</keyword>
<protein>
    <recommendedName>
        <fullName evidence="2">Inositolphosphotransferase Aur1/Ipt1 domain-containing protein</fullName>
    </recommendedName>
</protein>
<dbReference type="GO" id="GO:0016020">
    <property type="term" value="C:membrane"/>
    <property type="evidence" value="ECO:0007669"/>
    <property type="project" value="UniProtKB-SubCell"/>
</dbReference>
<keyword evidence="1" id="KW-1133">Transmembrane helix</keyword>
<organism evidence="3 4">
    <name type="scientific">Croceicoccus pelagius</name>
    <dbReference type="NCBI Taxonomy" id="1703341"/>
    <lineage>
        <taxon>Bacteria</taxon>
        <taxon>Pseudomonadati</taxon>
        <taxon>Pseudomonadota</taxon>
        <taxon>Alphaproteobacteria</taxon>
        <taxon>Sphingomonadales</taxon>
        <taxon>Erythrobacteraceae</taxon>
        <taxon>Croceicoccus</taxon>
    </lineage>
</organism>
<keyword evidence="4" id="KW-1185">Reference proteome</keyword>
<reference evidence="3 4" key="1">
    <citation type="journal article" date="2014" name="Int. J. Syst. Evol. Microbiol.">
        <title>Complete genome sequence of Corynebacterium casei LMG S-19264T (=DSM 44701T), isolated from a smear-ripened cheese.</title>
        <authorList>
            <consortium name="US DOE Joint Genome Institute (JGI-PGF)"/>
            <person name="Walter F."/>
            <person name="Albersmeier A."/>
            <person name="Kalinowski J."/>
            <person name="Ruckert C."/>
        </authorList>
    </citation>
    <scope>NUCLEOTIDE SEQUENCE [LARGE SCALE GENOMIC DNA]</scope>
    <source>
        <strain evidence="3 4">CGMCC 1.15358</strain>
    </source>
</reference>
<dbReference type="InterPro" id="IPR026841">
    <property type="entry name" value="Aur1/Ipt1"/>
</dbReference>
<evidence type="ECO:0000313" key="4">
    <source>
        <dbReference type="Proteomes" id="UP000598997"/>
    </source>
</evidence>
<proteinExistence type="predicted"/>
<name>A0A917DML4_9SPHN</name>
<evidence type="ECO:0000256" key="1">
    <source>
        <dbReference type="SAM" id="Phobius"/>
    </source>
</evidence>
<evidence type="ECO:0000313" key="3">
    <source>
        <dbReference type="EMBL" id="GGD49882.1"/>
    </source>
</evidence>
<accession>A0A917DML4</accession>
<dbReference type="AlphaFoldDB" id="A0A917DML4"/>
<keyword evidence="1" id="KW-0472">Membrane</keyword>
<comment type="caution">
    <text evidence="3">The sequence shown here is derived from an EMBL/GenBank/DDBJ whole genome shotgun (WGS) entry which is preliminary data.</text>
</comment>
<feature type="transmembrane region" description="Helical" evidence="1">
    <location>
        <begin position="274"/>
        <end position="292"/>
    </location>
</feature>
<dbReference type="Proteomes" id="UP000598997">
    <property type="component" value="Unassembled WGS sequence"/>
</dbReference>
<dbReference type="Pfam" id="PF14378">
    <property type="entry name" value="PAP2_3"/>
    <property type="match status" value="1"/>
</dbReference>
<feature type="transmembrane region" description="Helical" evidence="1">
    <location>
        <begin position="240"/>
        <end position="262"/>
    </location>
</feature>
<dbReference type="RefSeq" id="WP_172807503.1">
    <property type="nucleotide sequence ID" value="NZ_LYWY01000034.1"/>
</dbReference>
<sequence>MLISISAFALAFSVFARWLSGEHTLAVPTVAAKRWPVLLLPLFLWLGWIAALMIRRKYERPLRVVWRLLRRDPLWFIRAMVMLAVISATAPAYSAFKLQIPQIIPFYADPIIAEFEAAVFGQDPWQLTHAVFGLYGTVVLDRLYILWFPVSTLLVTWAIMTRDRVFQARAIATMFFVWFVLGNFAALALSSCGPVYYEHFYGDDRFSPLMDTLRAYHAHANIKAVAVSDWLLSDEAQGKLGTGISAMPSIHVGMTFLTWLFVQSRIGWRNLISALLAVYVAAIWIGSVHLAWHYWLDGAVSIVGAALFWKATGFWLKPKASLFQSVRPAPGSAVPETPDFPKGVQAG</sequence>
<feature type="domain" description="Inositolphosphotransferase Aur1/Ipt1" evidence="2">
    <location>
        <begin position="138"/>
        <end position="307"/>
    </location>
</feature>